<sequence>HRPPPHALEAQLQHPHGHGTPWPPRQHPPTAAPEQAPARSNCHVADSNMATKRQTTTSLFIVSLHGSRYTTHRQR</sequence>
<name>A0A0C9Y0K5_9AGAR</name>
<keyword evidence="3" id="KW-1185">Reference proteome</keyword>
<feature type="compositionally biased region" description="Pro residues" evidence="1">
    <location>
        <begin position="21"/>
        <end position="31"/>
    </location>
</feature>
<dbReference type="Proteomes" id="UP000054477">
    <property type="component" value="Unassembled WGS sequence"/>
</dbReference>
<gene>
    <name evidence="2" type="ORF">K443DRAFT_660775</name>
</gene>
<feature type="region of interest" description="Disordered" evidence="1">
    <location>
        <begin position="1"/>
        <end position="41"/>
    </location>
</feature>
<dbReference type="AlphaFoldDB" id="A0A0C9Y0K5"/>
<reference evidence="3" key="2">
    <citation type="submission" date="2015-01" db="EMBL/GenBank/DDBJ databases">
        <title>Evolutionary Origins and Diversification of the Mycorrhizal Mutualists.</title>
        <authorList>
            <consortium name="DOE Joint Genome Institute"/>
            <consortium name="Mycorrhizal Genomics Consortium"/>
            <person name="Kohler A."/>
            <person name="Kuo A."/>
            <person name="Nagy L.G."/>
            <person name="Floudas D."/>
            <person name="Copeland A."/>
            <person name="Barry K.W."/>
            <person name="Cichocki N."/>
            <person name="Veneault-Fourrey C."/>
            <person name="LaButti K."/>
            <person name="Lindquist E.A."/>
            <person name="Lipzen A."/>
            <person name="Lundell T."/>
            <person name="Morin E."/>
            <person name="Murat C."/>
            <person name="Riley R."/>
            <person name="Ohm R."/>
            <person name="Sun H."/>
            <person name="Tunlid A."/>
            <person name="Henrissat B."/>
            <person name="Grigoriev I.V."/>
            <person name="Hibbett D.S."/>
            <person name="Martin F."/>
        </authorList>
    </citation>
    <scope>NUCLEOTIDE SEQUENCE [LARGE SCALE GENOMIC DNA]</scope>
    <source>
        <strain evidence="3">LaAM-08-1</strain>
    </source>
</reference>
<dbReference type="HOGENOM" id="CLU_2677768_0_0_1"/>
<feature type="non-terminal residue" evidence="2">
    <location>
        <position position="1"/>
    </location>
</feature>
<accession>A0A0C9Y0K5</accession>
<evidence type="ECO:0000313" key="3">
    <source>
        <dbReference type="Proteomes" id="UP000054477"/>
    </source>
</evidence>
<organism evidence="2 3">
    <name type="scientific">Laccaria amethystina LaAM-08-1</name>
    <dbReference type="NCBI Taxonomy" id="1095629"/>
    <lineage>
        <taxon>Eukaryota</taxon>
        <taxon>Fungi</taxon>
        <taxon>Dikarya</taxon>
        <taxon>Basidiomycota</taxon>
        <taxon>Agaricomycotina</taxon>
        <taxon>Agaricomycetes</taxon>
        <taxon>Agaricomycetidae</taxon>
        <taxon>Agaricales</taxon>
        <taxon>Agaricineae</taxon>
        <taxon>Hydnangiaceae</taxon>
        <taxon>Laccaria</taxon>
    </lineage>
</organism>
<dbReference type="EMBL" id="KN838604">
    <property type="protein sequence ID" value="KIK01578.1"/>
    <property type="molecule type" value="Genomic_DNA"/>
</dbReference>
<evidence type="ECO:0000256" key="1">
    <source>
        <dbReference type="SAM" id="MobiDB-lite"/>
    </source>
</evidence>
<protein>
    <submittedName>
        <fullName evidence="2">Uncharacterized protein</fullName>
    </submittedName>
</protein>
<evidence type="ECO:0000313" key="2">
    <source>
        <dbReference type="EMBL" id="KIK01578.1"/>
    </source>
</evidence>
<proteinExistence type="predicted"/>
<reference evidence="2 3" key="1">
    <citation type="submission" date="2014-04" db="EMBL/GenBank/DDBJ databases">
        <authorList>
            <consortium name="DOE Joint Genome Institute"/>
            <person name="Kuo A."/>
            <person name="Kohler A."/>
            <person name="Nagy L.G."/>
            <person name="Floudas D."/>
            <person name="Copeland A."/>
            <person name="Barry K.W."/>
            <person name="Cichocki N."/>
            <person name="Veneault-Fourrey C."/>
            <person name="LaButti K."/>
            <person name="Lindquist E.A."/>
            <person name="Lipzen A."/>
            <person name="Lundell T."/>
            <person name="Morin E."/>
            <person name="Murat C."/>
            <person name="Sun H."/>
            <person name="Tunlid A."/>
            <person name="Henrissat B."/>
            <person name="Grigoriev I.V."/>
            <person name="Hibbett D.S."/>
            <person name="Martin F."/>
            <person name="Nordberg H.P."/>
            <person name="Cantor M.N."/>
            <person name="Hua S.X."/>
        </authorList>
    </citation>
    <scope>NUCLEOTIDE SEQUENCE [LARGE SCALE GENOMIC DNA]</scope>
    <source>
        <strain evidence="2 3">LaAM-08-1</strain>
    </source>
</reference>